<dbReference type="AlphaFoldDB" id="A0A347ZQC9"/>
<dbReference type="CDD" id="cd00211">
    <property type="entry name" value="PTS_IIA_fru"/>
    <property type="match status" value="1"/>
</dbReference>
<name>A0A347ZQC9_9CHLR</name>
<dbReference type="SUPFAM" id="SSF63520">
    <property type="entry name" value="PTS-regulatory domain, PRD"/>
    <property type="match status" value="2"/>
</dbReference>
<dbReference type="InterPro" id="IPR036634">
    <property type="entry name" value="PRD_sf"/>
</dbReference>
<dbReference type="InterPro" id="IPR011608">
    <property type="entry name" value="PRD"/>
</dbReference>
<dbReference type="InterPro" id="IPR002178">
    <property type="entry name" value="PTS_EIIA_type-2_dom"/>
</dbReference>
<evidence type="ECO:0000256" key="1">
    <source>
        <dbReference type="ARBA" id="ARBA00022737"/>
    </source>
</evidence>
<dbReference type="CDD" id="cd05568">
    <property type="entry name" value="PTS_IIB_bgl_like"/>
    <property type="match status" value="1"/>
</dbReference>
<keyword evidence="2" id="KW-0805">Transcription regulation</keyword>
<dbReference type="GO" id="GO:0006355">
    <property type="term" value="P:regulation of DNA-templated transcription"/>
    <property type="evidence" value="ECO:0007669"/>
    <property type="project" value="InterPro"/>
</dbReference>
<evidence type="ECO:0000256" key="2">
    <source>
        <dbReference type="ARBA" id="ARBA00023015"/>
    </source>
</evidence>
<feature type="domain" description="PRD" evidence="6">
    <location>
        <begin position="321"/>
        <end position="428"/>
    </location>
</feature>
<feature type="domain" description="PTS EIIA type-2" evidence="5">
    <location>
        <begin position="537"/>
        <end position="680"/>
    </location>
</feature>
<gene>
    <name evidence="7" type="ORF">DFR64_2592</name>
</gene>
<dbReference type="InterPro" id="IPR050661">
    <property type="entry name" value="BglG_antiterminators"/>
</dbReference>
<dbReference type="PROSITE" id="PS51372">
    <property type="entry name" value="PRD_2"/>
    <property type="match status" value="2"/>
</dbReference>
<dbReference type="SUPFAM" id="SSF55804">
    <property type="entry name" value="Phoshotransferase/anion transport protein"/>
    <property type="match status" value="1"/>
</dbReference>
<evidence type="ECO:0000256" key="3">
    <source>
        <dbReference type="ARBA" id="ARBA00023159"/>
    </source>
</evidence>
<feature type="domain" description="PRD" evidence="6">
    <location>
        <begin position="207"/>
        <end position="310"/>
    </location>
</feature>
<dbReference type="PANTHER" id="PTHR30185">
    <property type="entry name" value="CRYPTIC BETA-GLUCOSIDE BGL OPERON ANTITERMINATOR"/>
    <property type="match status" value="1"/>
</dbReference>
<organism evidence="7 8">
    <name type="scientific">Pelolinea submarina</name>
    <dbReference type="NCBI Taxonomy" id="913107"/>
    <lineage>
        <taxon>Bacteria</taxon>
        <taxon>Bacillati</taxon>
        <taxon>Chloroflexota</taxon>
        <taxon>Anaerolineae</taxon>
        <taxon>Anaerolineales</taxon>
        <taxon>Anaerolineaceae</taxon>
        <taxon>Pelolinea</taxon>
    </lineage>
</organism>
<evidence type="ECO:0000256" key="4">
    <source>
        <dbReference type="ARBA" id="ARBA00023163"/>
    </source>
</evidence>
<dbReference type="Pfam" id="PF00359">
    <property type="entry name" value="PTS_EIIA_2"/>
    <property type="match status" value="1"/>
</dbReference>
<keyword evidence="3" id="KW-0010">Activator</keyword>
<accession>A0A347ZQC9</accession>
<dbReference type="Pfam" id="PF05043">
    <property type="entry name" value="Mga"/>
    <property type="match status" value="1"/>
</dbReference>
<dbReference type="InterPro" id="IPR016152">
    <property type="entry name" value="PTrfase/Anion_transptr"/>
</dbReference>
<protein>
    <submittedName>
        <fullName evidence="7">BglG family transcriptional antiterminator</fullName>
    </submittedName>
</protein>
<dbReference type="PANTHER" id="PTHR30185:SF18">
    <property type="entry name" value="TRANSCRIPTIONAL REGULATOR MTLR"/>
    <property type="match status" value="1"/>
</dbReference>
<evidence type="ECO:0000313" key="8">
    <source>
        <dbReference type="Proteomes" id="UP000256388"/>
    </source>
</evidence>
<dbReference type="Pfam" id="PF00874">
    <property type="entry name" value="PRD"/>
    <property type="match status" value="2"/>
</dbReference>
<dbReference type="EMBL" id="QUMS01000004">
    <property type="protein sequence ID" value="REG06160.1"/>
    <property type="molecule type" value="Genomic_DNA"/>
</dbReference>
<dbReference type="Gene3D" id="1.10.1790.10">
    <property type="entry name" value="PRD domain"/>
    <property type="match status" value="2"/>
</dbReference>
<dbReference type="Gene3D" id="3.40.930.10">
    <property type="entry name" value="Mannitol-specific EII, Chain A"/>
    <property type="match status" value="1"/>
</dbReference>
<dbReference type="RefSeq" id="WP_116225860.1">
    <property type="nucleotide sequence ID" value="NZ_AP018437.1"/>
</dbReference>
<dbReference type="PROSITE" id="PS51094">
    <property type="entry name" value="PTS_EIIA_TYPE_2"/>
    <property type="match status" value="1"/>
</dbReference>
<dbReference type="InterPro" id="IPR007737">
    <property type="entry name" value="Mga_HTH"/>
</dbReference>
<sequence length="688" mass="78949">MLTRAPEINIRQQSILRALLSANGKATLSELSEQTGLSPRVIRYNMEVVRSWLKCAEVSFINRPGYGVEVVAAQDKKNKLLDIINNLEDCDIVLSRQERVRIILLYLLLVEEPISTKQLVEVEDFSRSTLFKDICEVETWLNNFGLKLQRKSAKGLWIEGPEVSRRFAMVRLLRYELGDKNWYLLSNVFLHSTKFCNSCISSRFELFINQLELPFCRQIVHFIEENIGMNMSVISRSTIMVYLGVAIMAMRIGNIIEGDVDPDITETDEFSITQVIGSQIEKKYDIKISEKELEIIASLIISTKWDNIYHFSDESNPPQQVATKRSEQIATKIIDICSMRLHPMLKIDEVLNHELALHLDYTLFRMKHHVPLRNASLPIIQQKYPQVYQAAESSIQVLREEVMNDVPAEEIGFIAMYLLAGLERLRTVEDSRLSVIIANDGVRSKSSLLKSRLEYEFPNLKVAQIINTFDDLQEPNQNAEAIISTIPIEDVSLPVIEVSPFLEVEDIKNIQRWITEKNQTNQEHRLTYLEQQNSLVDLVKMSHISLVPKADSWQEFVELASQPLVQNQCIQPRYVDAMISLIEDHGFYMYMGSGTLLLHAKPTDGVNELCMSMMRLSQPFHFDNSHIPDVDLVFVLGATDDNSHLTALFQLNELVQIPEFMSELRKAGKSAEIIHLLWEWLPKLTGKI</sequence>
<keyword evidence="8" id="KW-1185">Reference proteome</keyword>
<keyword evidence="1" id="KW-0677">Repeat</keyword>
<evidence type="ECO:0000259" key="5">
    <source>
        <dbReference type="PROSITE" id="PS51094"/>
    </source>
</evidence>
<reference evidence="7 8" key="1">
    <citation type="submission" date="2018-08" db="EMBL/GenBank/DDBJ databases">
        <title>Genomic Encyclopedia of Type Strains, Phase IV (KMG-IV): sequencing the most valuable type-strain genomes for metagenomic binning, comparative biology and taxonomic classification.</title>
        <authorList>
            <person name="Goeker M."/>
        </authorList>
    </citation>
    <scope>NUCLEOTIDE SEQUENCE [LARGE SCALE GENOMIC DNA]</scope>
    <source>
        <strain evidence="7 8">DSM 23923</strain>
    </source>
</reference>
<proteinExistence type="predicted"/>
<evidence type="ECO:0000313" key="7">
    <source>
        <dbReference type="EMBL" id="REG06160.1"/>
    </source>
</evidence>
<keyword evidence="4" id="KW-0804">Transcription</keyword>
<evidence type="ECO:0000259" key="6">
    <source>
        <dbReference type="PROSITE" id="PS51372"/>
    </source>
</evidence>
<comment type="caution">
    <text evidence="7">The sequence shown here is derived from an EMBL/GenBank/DDBJ whole genome shotgun (WGS) entry which is preliminary data.</text>
</comment>
<dbReference type="Proteomes" id="UP000256388">
    <property type="component" value="Unassembled WGS sequence"/>
</dbReference>